<organism evidence="2">
    <name type="scientific">Mesocestoides corti</name>
    <name type="common">Flatworm</name>
    <dbReference type="NCBI Taxonomy" id="53468"/>
    <lineage>
        <taxon>Eukaryota</taxon>
        <taxon>Metazoa</taxon>
        <taxon>Spiralia</taxon>
        <taxon>Lophotrochozoa</taxon>
        <taxon>Platyhelminthes</taxon>
        <taxon>Cestoda</taxon>
        <taxon>Eucestoda</taxon>
        <taxon>Cyclophyllidea</taxon>
        <taxon>Mesocestoididae</taxon>
        <taxon>Mesocestoides</taxon>
    </lineage>
</organism>
<feature type="region of interest" description="Disordered" evidence="1">
    <location>
        <begin position="254"/>
        <end position="304"/>
    </location>
</feature>
<reference evidence="2" key="1">
    <citation type="submission" date="2019-11" db="UniProtKB">
        <authorList>
            <consortium name="WormBaseParasite"/>
        </authorList>
    </citation>
    <scope>IDENTIFICATION</scope>
</reference>
<feature type="compositionally biased region" description="Polar residues" evidence="1">
    <location>
        <begin position="294"/>
        <end position="304"/>
    </location>
</feature>
<accession>A0A5K3EKJ4</accession>
<dbReference type="WBParaSite" id="MCU_001290-RA">
    <property type="protein sequence ID" value="MCU_001290-RA"/>
    <property type="gene ID" value="MCU_001290"/>
</dbReference>
<name>A0A5K3EKJ4_MESCO</name>
<protein>
    <submittedName>
        <fullName evidence="2">Enhancer of polycomb-like protein</fullName>
    </submittedName>
</protein>
<sequence>MSHLGTRMVQYLVRFSPPYQKLDKTFQFQMEENAVPEALDDLPNRESSNDPSQQFPLVEDLIHAEGVNELPADQSLSMELSHLSKRKRHRRGRRKVNMEIKNEDVEEYVEPFEAVHRPFHRVVFDDDGNACEVVLRSDNACKVNRRHQKRLATSSYKWNIVQSDTGASVLAKKRKISDSLSHTTSQPEVRNLDVRIHSLPNDYETVFKYWYTTLAWMDKEAINLMLTPPVDVNETNGCEESYDATSDVELNSRQVMNNDVKDSPTGECESPNEEKEAQIDNQKEDTVGIGIQDNGATGFTKEQT</sequence>
<feature type="compositionally biased region" description="Basic and acidic residues" evidence="1">
    <location>
        <begin position="272"/>
        <end position="286"/>
    </location>
</feature>
<dbReference type="AlphaFoldDB" id="A0A5K3EKJ4"/>
<evidence type="ECO:0000256" key="1">
    <source>
        <dbReference type="SAM" id="MobiDB-lite"/>
    </source>
</evidence>
<proteinExistence type="predicted"/>
<evidence type="ECO:0000313" key="2">
    <source>
        <dbReference type="WBParaSite" id="MCU_001290-RA"/>
    </source>
</evidence>